<proteinExistence type="predicted"/>
<dbReference type="Proteomes" id="UP001153555">
    <property type="component" value="Unassembled WGS sequence"/>
</dbReference>
<feature type="compositionally biased region" description="Basic and acidic residues" evidence="1">
    <location>
        <begin position="55"/>
        <end position="75"/>
    </location>
</feature>
<dbReference type="OrthoDB" id="1302650at2759"/>
<feature type="non-terminal residue" evidence="2">
    <location>
        <position position="86"/>
    </location>
</feature>
<dbReference type="AlphaFoldDB" id="A0A9N7N568"/>
<protein>
    <submittedName>
        <fullName evidence="2">Uncharacterized protein</fullName>
    </submittedName>
</protein>
<feature type="non-terminal residue" evidence="2">
    <location>
        <position position="1"/>
    </location>
</feature>
<evidence type="ECO:0000313" key="3">
    <source>
        <dbReference type="Proteomes" id="UP001153555"/>
    </source>
</evidence>
<name>A0A9N7N568_STRHE</name>
<evidence type="ECO:0000313" key="2">
    <source>
        <dbReference type="EMBL" id="CAA0823404.1"/>
    </source>
</evidence>
<accession>A0A9N7N568</accession>
<feature type="region of interest" description="Disordered" evidence="1">
    <location>
        <begin position="55"/>
        <end position="86"/>
    </location>
</feature>
<organism evidence="2 3">
    <name type="scientific">Striga hermonthica</name>
    <name type="common">Purple witchweed</name>
    <name type="synonym">Buchnera hermonthica</name>
    <dbReference type="NCBI Taxonomy" id="68872"/>
    <lineage>
        <taxon>Eukaryota</taxon>
        <taxon>Viridiplantae</taxon>
        <taxon>Streptophyta</taxon>
        <taxon>Embryophyta</taxon>
        <taxon>Tracheophyta</taxon>
        <taxon>Spermatophyta</taxon>
        <taxon>Magnoliopsida</taxon>
        <taxon>eudicotyledons</taxon>
        <taxon>Gunneridae</taxon>
        <taxon>Pentapetalae</taxon>
        <taxon>asterids</taxon>
        <taxon>lamiids</taxon>
        <taxon>Lamiales</taxon>
        <taxon>Orobanchaceae</taxon>
        <taxon>Buchnereae</taxon>
        <taxon>Striga</taxon>
    </lineage>
</organism>
<gene>
    <name evidence="2" type="ORF">SHERM_20563</name>
</gene>
<reference evidence="2" key="1">
    <citation type="submission" date="2019-12" db="EMBL/GenBank/DDBJ databases">
        <authorList>
            <person name="Scholes J."/>
        </authorList>
    </citation>
    <scope>NUCLEOTIDE SEQUENCE</scope>
</reference>
<comment type="caution">
    <text evidence="2">The sequence shown here is derived from an EMBL/GenBank/DDBJ whole genome shotgun (WGS) entry which is preliminary data.</text>
</comment>
<dbReference type="EMBL" id="CACSLK010024540">
    <property type="protein sequence ID" value="CAA0823404.1"/>
    <property type="molecule type" value="Genomic_DNA"/>
</dbReference>
<keyword evidence="3" id="KW-1185">Reference proteome</keyword>
<sequence length="86" mass="9812">QSKTQFRGLPQGYPNDPEVRVARKQYATEVKSGYQTVYSAGAATIYEEMKGKDILPDPKPLRMPEEKLDKSRYCDYPKSLGHNTDE</sequence>
<evidence type="ECO:0000256" key="1">
    <source>
        <dbReference type="SAM" id="MobiDB-lite"/>
    </source>
</evidence>